<sequence>MTFDLFVTAFVTIFLVIDPIGLLPFYIALTSDHTKIERRGIALRSTGISLVVLLLFAFAGDQILQGIGIGMPAFRIAGGVLLFMTAVDMLFEKRAERRGNQTEASDRPDPSVFPLATPLIAGPGSIAAVILLAGDGTDRVEALSITLGALFLVLALVLALFFLAGPVERLLGKVGINVVTRLLGMLLAALAVQFVVDGMHGLGVI</sequence>
<dbReference type="AlphaFoldDB" id="A0A916VRH4"/>
<dbReference type="PANTHER" id="PTHR33508">
    <property type="entry name" value="UPF0056 MEMBRANE PROTEIN YHCE"/>
    <property type="match status" value="1"/>
</dbReference>
<evidence type="ECO:0000256" key="5">
    <source>
        <dbReference type="ARBA" id="ARBA00022989"/>
    </source>
</evidence>
<reference evidence="8" key="2">
    <citation type="submission" date="2020-09" db="EMBL/GenBank/DDBJ databases">
        <authorList>
            <person name="Sun Q."/>
            <person name="Zhou Y."/>
        </authorList>
    </citation>
    <scope>NUCLEOTIDE SEQUENCE</scope>
    <source>
        <strain evidence="8">CGMCC 1.15880</strain>
    </source>
</reference>
<keyword evidence="4 7" id="KW-0812">Transmembrane</keyword>
<dbReference type="GO" id="GO:0005886">
    <property type="term" value="C:plasma membrane"/>
    <property type="evidence" value="ECO:0007669"/>
    <property type="project" value="UniProtKB-SubCell"/>
</dbReference>
<dbReference type="EMBL" id="BMKA01000003">
    <property type="protein sequence ID" value="GGA24692.1"/>
    <property type="molecule type" value="Genomic_DNA"/>
</dbReference>
<keyword evidence="3" id="KW-1003">Cell membrane</keyword>
<keyword evidence="6 7" id="KW-0472">Membrane</keyword>
<organism evidence="8 9">
    <name type="scientific">Neptunicoccus cionae</name>
    <dbReference type="NCBI Taxonomy" id="2035344"/>
    <lineage>
        <taxon>Bacteria</taxon>
        <taxon>Pseudomonadati</taxon>
        <taxon>Pseudomonadota</taxon>
        <taxon>Alphaproteobacteria</taxon>
        <taxon>Rhodobacterales</taxon>
        <taxon>Paracoccaceae</taxon>
        <taxon>Neptunicoccus</taxon>
    </lineage>
</organism>
<evidence type="ECO:0000313" key="9">
    <source>
        <dbReference type="Proteomes" id="UP000628017"/>
    </source>
</evidence>
<evidence type="ECO:0000256" key="2">
    <source>
        <dbReference type="ARBA" id="ARBA00009784"/>
    </source>
</evidence>
<comment type="similarity">
    <text evidence="2 7">Belongs to the UPF0056 (MarC) family.</text>
</comment>
<dbReference type="PANTHER" id="PTHR33508:SF1">
    <property type="entry name" value="UPF0056 MEMBRANE PROTEIN YHCE"/>
    <property type="match status" value="1"/>
</dbReference>
<feature type="transmembrane region" description="Helical" evidence="7">
    <location>
        <begin position="145"/>
        <end position="164"/>
    </location>
</feature>
<evidence type="ECO:0000256" key="6">
    <source>
        <dbReference type="ARBA" id="ARBA00023136"/>
    </source>
</evidence>
<feature type="transmembrane region" description="Helical" evidence="7">
    <location>
        <begin position="112"/>
        <end position="133"/>
    </location>
</feature>
<feature type="transmembrane region" description="Helical" evidence="7">
    <location>
        <begin position="41"/>
        <end position="60"/>
    </location>
</feature>
<gene>
    <name evidence="8" type="ORF">GCM10011498_27130</name>
</gene>
<evidence type="ECO:0000313" key="8">
    <source>
        <dbReference type="EMBL" id="GGA24692.1"/>
    </source>
</evidence>
<evidence type="ECO:0000256" key="4">
    <source>
        <dbReference type="ARBA" id="ARBA00022692"/>
    </source>
</evidence>
<dbReference type="RefSeq" id="WP_188676283.1">
    <property type="nucleotide sequence ID" value="NZ_BMKA01000003.1"/>
</dbReference>
<name>A0A916VRH4_9RHOB</name>
<dbReference type="NCBIfam" id="TIGR00427">
    <property type="entry name" value="NAAT family transporter"/>
    <property type="match status" value="1"/>
</dbReference>
<protein>
    <recommendedName>
        <fullName evidence="7">UPF0056 membrane protein</fullName>
    </recommendedName>
</protein>
<dbReference type="Pfam" id="PF01914">
    <property type="entry name" value="MarC"/>
    <property type="match status" value="1"/>
</dbReference>
<comment type="caution">
    <text evidence="8">The sequence shown here is derived from an EMBL/GenBank/DDBJ whole genome shotgun (WGS) entry which is preliminary data.</text>
</comment>
<feature type="transmembrane region" description="Helical" evidence="7">
    <location>
        <begin position="176"/>
        <end position="196"/>
    </location>
</feature>
<keyword evidence="9" id="KW-1185">Reference proteome</keyword>
<accession>A0A916VRH4</accession>
<keyword evidence="5 7" id="KW-1133">Transmembrane helix</keyword>
<reference evidence="8" key="1">
    <citation type="journal article" date="2014" name="Int. J. Syst. Evol. Microbiol.">
        <title>Complete genome sequence of Corynebacterium casei LMG S-19264T (=DSM 44701T), isolated from a smear-ripened cheese.</title>
        <authorList>
            <consortium name="US DOE Joint Genome Institute (JGI-PGF)"/>
            <person name="Walter F."/>
            <person name="Albersmeier A."/>
            <person name="Kalinowski J."/>
            <person name="Ruckert C."/>
        </authorList>
    </citation>
    <scope>NUCLEOTIDE SEQUENCE</scope>
    <source>
        <strain evidence="8">CGMCC 1.15880</strain>
    </source>
</reference>
<feature type="transmembrane region" description="Helical" evidence="7">
    <location>
        <begin position="72"/>
        <end position="91"/>
    </location>
</feature>
<evidence type="ECO:0000256" key="1">
    <source>
        <dbReference type="ARBA" id="ARBA00004651"/>
    </source>
</evidence>
<evidence type="ECO:0000256" key="3">
    <source>
        <dbReference type="ARBA" id="ARBA00022475"/>
    </source>
</evidence>
<comment type="subcellular location">
    <subcellularLocation>
        <location evidence="1 7">Cell membrane</location>
        <topology evidence="1 7">Multi-pass membrane protein</topology>
    </subcellularLocation>
</comment>
<evidence type="ECO:0000256" key="7">
    <source>
        <dbReference type="RuleBase" id="RU362048"/>
    </source>
</evidence>
<dbReference type="Proteomes" id="UP000628017">
    <property type="component" value="Unassembled WGS sequence"/>
</dbReference>
<feature type="transmembrane region" description="Helical" evidence="7">
    <location>
        <begin position="6"/>
        <end position="29"/>
    </location>
</feature>
<proteinExistence type="inferred from homology"/>
<dbReference type="InterPro" id="IPR002771">
    <property type="entry name" value="Multi_antbiot-R_MarC"/>
</dbReference>